<dbReference type="EMBL" id="AVOT02059403">
    <property type="protein sequence ID" value="MBW0553083.1"/>
    <property type="molecule type" value="Genomic_DNA"/>
</dbReference>
<evidence type="ECO:0000313" key="1">
    <source>
        <dbReference type="EMBL" id="MBW0553083.1"/>
    </source>
</evidence>
<gene>
    <name evidence="1" type="ORF">O181_092798</name>
</gene>
<dbReference type="AlphaFoldDB" id="A0A9Q3P8S9"/>
<keyword evidence="2" id="KW-1185">Reference proteome</keyword>
<proteinExistence type="predicted"/>
<protein>
    <submittedName>
        <fullName evidence="1">Uncharacterized protein</fullName>
    </submittedName>
</protein>
<sequence length="107" mass="11999">MLTFVDEMTSAPPPGHLTPLPCLLSCLNWLPHPRLILLTLSMLMCPHHPPDETPTLPSPLLMLSHPHPYHLYARGVPSSLCSHGALPTCLQHSLPSLRWRSAFRTWL</sequence>
<reference evidence="1" key="1">
    <citation type="submission" date="2021-03" db="EMBL/GenBank/DDBJ databases">
        <title>Draft genome sequence of rust myrtle Austropuccinia psidii MF-1, a brazilian biotype.</title>
        <authorList>
            <person name="Quecine M.C."/>
            <person name="Pachon D.M.R."/>
            <person name="Bonatelli M.L."/>
            <person name="Correr F.H."/>
            <person name="Franceschini L.M."/>
            <person name="Leite T.F."/>
            <person name="Margarido G.R.A."/>
            <person name="Almeida C.A."/>
            <person name="Ferrarezi J.A."/>
            <person name="Labate C.A."/>
        </authorList>
    </citation>
    <scope>NUCLEOTIDE SEQUENCE</scope>
    <source>
        <strain evidence="1">MF-1</strain>
    </source>
</reference>
<organism evidence="1 2">
    <name type="scientific">Austropuccinia psidii MF-1</name>
    <dbReference type="NCBI Taxonomy" id="1389203"/>
    <lineage>
        <taxon>Eukaryota</taxon>
        <taxon>Fungi</taxon>
        <taxon>Dikarya</taxon>
        <taxon>Basidiomycota</taxon>
        <taxon>Pucciniomycotina</taxon>
        <taxon>Pucciniomycetes</taxon>
        <taxon>Pucciniales</taxon>
        <taxon>Sphaerophragmiaceae</taxon>
        <taxon>Austropuccinia</taxon>
    </lineage>
</organism>
<name>A0A9Q3P8S9_9BASI</name>
<comment type="caution">
    <text evidence="1">The sequence shown here is derived from an EMBL/GenBank/DDBJ whole genome shotgun (WGS) entry which is preliminary data.</text>
</comment>
<dbReference type="Proteomes" id="UP000765509">
    <property type="component" value="Unassembled WGS sequence"/>
</dbReference>
<evidence type="ECO:0000313" key="2">
    <source>
        <dbReference type="Proteomes" id="UP000765509"/>
    </source>
</evidence>
<accession>A0A9Q3P8S9</accession>